<keyword evidence="3 5" id="KW-1133">Transmembrane helix</keyword>
<comment type="caution">
    <text evidence="7">The sequence shown here is derived from an EMBL/GenBank/DDBJ whole genome shotgun (WGS) entry which is preliminary data.</text>
</comment>
<gene>
    <name evidence="7" type="ORF">H7344_18115</name>
</gene>
<name>A0ABR6UCN7_9ACTN</name>
<dbReference type="EMBL" id="JACMYC010000018">
    <property type="protein sequence ID" value="MBC2962211.1"/>
    <property type="molecule type" value="Genomic_DNA"/>
</dbReference>
<organism evidence="7 8">
    <name type="scientific">Nocardioides deserti</name>
    <dbReference type="NCBI Taxonomy" id="1588644"/>
    <lineage>
        <taxon>Bacteria</taxon>
        <taxon>Bacillati</taxon>
        <taxon>Actinomycetota</taxon>
        <taxon>Actinomycetes</taxon>
        <taxon>Propionibacteriales</taxon>
        <taxon>Nocardioidaceae</taxon>
        <taxon>Nocardioides</taxon>
    </lineage>
</organism>
<sequence>MTAEAHRSRAGQLLDELLGFGPHAGAHRVAARAGLTVLVPLLVLLAADRVEWSIYAAFGAFTSLYGRERVGPLRLRLQTEVGVLLTGVVVAGVLVGASEHRAWLAVPLAALLAAGAAVLSDRQRWHPPGALFPVFAFTACASIPGEPADAPVALLVAGTTAAFALLVGNAGAALRRQWGYAATRPPAEPPIGRTTGLWRHVAPSALAVLVAGALATGLGIGHPYWAMVSAVVPLAAADPLRQVVRGLHRIVGTTLGLGLAALLLAWDPNPLGVVLVVVVLQVLAELLVGRNYAAALVVITPLALLMVHLVAPTPTGTLLLDRGVETLLGVVVGLLVGRAARRVGTRSVGRGRMAA</sequence>
<comment type="subcellular location">
    <subcellularLocation>
        <location evidence="1">Membrane</location>
        <topology evidence="1">Multi-pass membrane protein</topology>
    </subcellularLocation>
</comment>
<feature type="transmembrane region" description="Helical" evidence="5">
    <location>
        <begin position="79"/>
        <end position="96"/>
    </location>
</feature>
<feature type="transmembrane region" description="Helical" evidence="5">
    <location>
        <begin position="102"/>
        <end position="120"/>
    </location>
</feature>
<protein>
    <submittedName>
        <fullName evidence="7">FUSC family protein</fullName>
    </submittedName>
</protein>
<evidence type="ECO:0000256" key="5">
    <source>
        <dbReference type="SAM" id="Phobius"/>
    </source>
</evidence>
<evidence type="ECO:0000313" key="8">
    <source>
        <dbReference type="Proteomes" id="UP000604001"/>
    </source>
</evidence>
<feature type="transmembrane region" description="Helical" evidence="5">
    <location>
        <begin position="151"/>
        <end position="175"/>
    </location>
</feature>
<feature type="domain" description="Integral membrane bound transporter" evidence="6">
    <location>
        <begin position="211"/>
        <end position="336"/>
    </location>
</feature>
<keyword evidence="4 5" id="KW-0472">Membrane</keyword>
<reference evidence="7 8" key="1">
    <citation type="submission" date="2020-08" db="EMBL/GenBank/DDBJ databases">
        <title>novel species in genus Nocardioides.</title>
        <authorList>
            <person name="Zhang G."/>
        </authorList>
    </citation>
    <scope>NUCLEOTIDE SEQUENCE [LARGE SCALE GENOMIC DNA]</scope>
    <source>
        <strain evidence="7 8">SC8A-24</strain>
    </source>
</reference>
<evidence type="ECO:0000256" key="1">
    <source>
        <dbReference type="ARBA" id="ARBA00004141"/>
    </source>
</evidence>
<evidence type="ECO:0000256" key="2">
    <source>
        <dbReference type="ARBA" id="ARBA00022692"/>
    </source>
</evidence>
<evidence type="ECO:0000259" key="6">
    <source>
        <dbReference type="Pfam" id="PF13515"/>
    </source>
</evidence>
<dbReference type="Pfam" id="PF13515">
    <property type="entry name" value="FUSC_2"/>
    <property type="match status" value="1"/>
</dbReference>
<evidence type="ECO:0000313" key="7">
    <source>
        <dbReference type="EMBL" id="MBC2962211.1"/>
    </source>
</evidence>
<feature type="transmembrane region" description="Helical" evidence="5">
    <location>
        <begin position="196"/>
        <end position="218"/>
    </location>
</feature>
<keyword evidence="8" id="KW-1185">Reference proteome</keyword>
<feature type="transmembrane region" description="Helical" evidence="5">
    <location>
        <begin position="293"/>
        <end position="311"/>
    </location>
</feature>
<accession>A0ABR6UCN7</accession>
<keyword evidence="2 5" id="KW-0812">Transmembrane</keyword>
<evidence type="ECO:0000256" key="4">
    <source>
        <dbReference type="ARBA" id="ARBA00023136"/>
    </source>
</evidence>
<feature type="transmembrane region" description="Helical" evidence="5">
    <location>
        <begin position="323"/>
        <end position="340"/>
    </location>
</feature>
<dbReference type="InterPro" id="IPR049453">
    <property type="entry name" value="Memb_transporter_dom"/>
</dbReference>
<proteinExistence type="predicted"/>
<evidence type="ECO:0000256" key="3">
    <source>
        <dbReference type="ARBA" id="ARBA00022989"/>
    </source>
</evidence>
<feature type="transmembrane region" description="Helical" evidence="5">
    <location>
        <begin position="29"/>
        <end position="46"/>
    </location>
</feature>
<dbReference type="Proteomes" id="UP000604001">
    <property type="component" value="Unassembled WGS sequence"/>
</dbReference>